<name>A0ABU5SB77_9BACT</name>
<comment type="caution">
    <text evidence="1">The sequence shown here is derived from an EMBL/GenBank/DDBJ whole genome shotgun (WGS) entry which is preliminary data.</text>
</comment>
<dbReference type="EMBL" id="JAYGIL010000040">
    <property type="protein sequence ID" value="MEA5405660.1"/>
    <property type="molecule type" value="Genomic_DNA"/>
</dbReference>
<gene>
    <name evidence="1" type="ORF">VB776_22165</name>
</gene>
<keyword evidence="2" id="KW-1185">Reference proteome</keyword>
<proteinExistence type="predicted"/>
<evidence type="ECO:0000313" key="2">
    <source>
        <dbReference type="Proteomes" id="UP001303899"/>
    </source>
</evidence>
<protein>
    <submittedName>
        <fullName evidence="1">Uncharacterized protein</fullName>
    </submittedName>
</protein>
<sequence>MSHKLESKILFSTAYFSCLETRKVTKEIQEIPKLAPLKQRNFEKYFYLN</sequence>
<organism evidence="1 2">
    <name type="scientific">Arcicella gelida</name>
    <dbReference type="NCBI Taxonomy" id="2984195"/>
    <lineage>
        <taxon>Bacteria</taxon>
        <taxon>Pseudomonadati</taxon>
        <taxon>Bacteroidota</taxon>
        <taxon>Cytophagia</taxon>
        <taxon>Cytophagales</taxon>
        <taxon>Flectobacillaceae</taxon>
        <taxon>Arcicella</taxon>
    </lineage>
</organism>
<accession>A0ABU5SB77</accession>
<dbReference type="Proteomes" id="UP001303899">
    <property type="component" value="Unassembled WGS sequence"/>
</dbReference>
<reference evidence="1 2" key="1">
    <citation type="submission" date="2023-12" db="EMBL/GenBank/DDBJ databases">
        <title>Novel species of the genus Arcicella isolated from rivers.</title>
        <authorList>
            <person name="Lu H."/>
        </authorList>
    </citation>
    <scope>NUCLEOTIDE SEQUENCE [LARGE SCALE GENOMIC DNA]</scope>
    <source>
        <strain evidence="1 2">DC2W</strain>
    </source>
</reference>
<dbReference type="RefSeq" id="WP_323699062.1">
    <property type="nucleotide sequence ID" value="NZ_JAYGIL010000040.1"/>
</dbReference>
<evidence type="ECO:0000313" key="1">
    <source>
        <dbReference type="EMBL" id="MEA5405660.1"/>
    </source>
</evidence>